<reference evidence="2" key="1">
    <citation type="journal article" date="2003" name="Nat. Biotechnol.">
        <title>The genome sequence of the entomopathogenic bacterium Photorhabdus luminescens.</title>
        <authorList>
            <person name="Duchaud E."/>
            <person name="Rusniok C."/>
            <person name="Frangeul L."/>
            <person name="Buchrieser C."/>
            <person name="Givaudan A."/>
            <person name="Taourit S."/>
            <person name="Bocs S."/>
            <person name="Boursaux-Eude C."/>
            <person name="Chandler M."/>
            <person name="Charles J.-F."/>
            <person name="Dassa E."/>
            <person name="Derose R."/>
            <person name="Derzelle S."/>
            <person name="Freyssinet G."/>
            <person name="Gaudriault S."/>
            <person name="Medigue C."/>
            <person name="Lanois A."/>
            <person name="Powell K."/>
            <person name="Siguier P."/>
            <person name="Vincent R."/>
            <person name="Wingate V."/>
            <person name="Zouine M."/>
            <person name="Glaser P."/>
            <person name="Boemare N."/>
            <person name="Danchin A."/>
            <person name="Kunst F."/>
        </authorList>
    </citation>
    <scope>NUCLEOTIDE SEQUENCE [LARGE SCALE GENOMIC DNA]</scope>
    <source>
        <strain evidence="2">DSM 15139 / CIP 105565 / TT01</strain>
    </source>
</reference>
<dbReference type="HOGENOM" id="CLU_3120991_0_0_6"/>
<gene>
    <name evidence="1" type="ordered locus">plu2367</name>
</gene>
<dbReference type="AlphaFoldDB" id="Q7N4H0"/>
<dbReference type="Proteomes" id="UP000002514">
    <property type="component" value="Chromosome"/>
</dbReference>
<evidence type="ECO:0000313" key="1">
    <source>
        <dbReference type="EMBL" id="CAE14660.1"/>
    </source>
</evidence>
<organism evidence="1 2">
    <name type="scientific">Photorhabdus laumondii subsp. laumondii (strain DSM 15139 / CIP 105565 / TT01)</name>
    <name type="common">Photorhabdus luminescens subsp. laumondii</name>
    <dbReference type="NCBI Taxonomy" id="243265"/>
    <lineage>
        <taxon>Bacteria</taxon>
        <taxon>Pseudomonadati</taxon>
        <taxon>Pseudomonadota</taxon>
        <taxon>Gammaproteobacteria</taxon>
        <taxon>Enterobacterales</taxon>
        <taxon>Morganellaceae</taxon>
        <taxon>Photorhabdus</taxon>
    </lineage>
</organism>
<dbReference type="EMBL" id="BX571866">
    <property type="protein sequence ID" value="CAE14660.1"/>
    <property type="molecule type" value="Genomic_DNA"/>
</dbReference>
<dbReference type="KEGG" id="plu:plu2367"/>
<evidence type="ECO:0000313" key="2">
    <source>
        <dbReference type="Proteomes" id="UP000002514"/>
    </source>
</evidence>
<protein>
    <submittedName>
        <fullName evidence="1">Photorhabdus luminescens subsp. laumondii TTO1 complete genome segment 8/17</fullName>
    </submittedName>
</protein>
<sequence>MIWNGFSFSRNVVQKRAFIAHRGNHHCASLQLGAGKYRALRTVDVSLYKK</sequence>
<accession>Q7N4H0</accession>
<dbReference type="STRING" id="243265.plu2367"/>
<keyword evidence="2" id="KW-1185">Reference proteome</keyword>
<name>Q7N4H0_PHOLL</name>
<proteinExistence type="predicted"/>